<keyword evidence="2" id="KW-1185">Reference proteome</keyword>
<organism evidence="1 2">
    <name type="scientific">Melghiribacillus thermohalophilus</name>
    <dbReference type="NCBI Taxonomy" id="1324956"/>
    <lineage>
        <taxon>Bacteria</taxon>
        <taxon>Bacillati</taxon>
        <taxon>Bacillota</taxon>
        <taxon>Bacilli</taxon>
        <taxon>Bacillales</taxon>
        <taxon>Bacillaceae</taxon>
        <taxon>Melghiribacillus</taxon>
    </lineage>
</organism>
<gene>
    <name evidence="1" type="ORF">EDD68_104165</name>
</gene>
<comment type="caution">
    <text evidence="1">The sequence shown here is derived from an EMBL/GenBank/DDBJ whole genome shotgun (WGS) entry which is preliminary data.</text>
</comment>
<dbReference type="EMBL" id="SMAN01000004">
    <property type="protein sequence ID" value="TCT25090.1"/>
    <property type="molecule type" value="Genomic_DNA"/>
</dbReference>
<sequence>MTLLCLCFHPFRCSIIHPTRKHPPLPYVRQRHHVNSSFVEGPKRLSVLIEEREKSGLDHTIPKQEAL</sequence>
<evidence type="ECO:0000313" key="1">
    <source>
        <dbReference type="EMBL" id="TCT25090.1"/>
    </source>
</evidence>
<name>A0A4R3N727_9BACI</name>
<reference evidence="1 2" key="1">
    <citation type="submission" date="2019-03" db="EMBL/GenBank/DDBJ databases">
        <title>Genomic Encyclopedia of Type Strains, Phase IV (KMG-IV): sequencing the most valuable type-strain genomes for metagenomic binning, comparative biology and taxonomic classification.</title>
        <authorList>
            <person name="Goeker M."/>
        </authorList>
    </citation>
    <scope>NUCLEOTIDE SEQUENCE [LARGE SCALE GENOMIC DNA]</scope>
    <source>
        <strain evidence="1 2">DSM 25894</strain>
    </source>
</reference>
<proteinExistence type="predicted"/>
<dbReference type="AlphaFoldDB" id="A0A4R3N727"/>
<evidence type="ECO:0000313" key="2">
    <source>
        <dbReference type="Proteomes" id="UP000294650"/>
    </source>
</evidence>
<protein>
    <submittedName>
        <fullName evidence="1">Uncharacterized protein</fullName>
    </submittedName>
</protein>
<accession>A0A4R3N727</accession>
<dbReference type="Proteomes" id="UP000294650">
    <property type="component" value="Unassembled WGS sequence"/>
</dbReference>